<dbReference type="AlphaFoldDB" id="E2B4V1"/>
<protein>
    <submittedName>
        <fullName evidence="3">PiggyBac transposable element-derived protein 4</fullName>
    </submittedName>
</protein>
<feature type="domain" description="PiggyBac transposable element-derived protein 4 C-terminal zinc-finger" evidence="1">
    <location>
        <begin position="468"/>
        <end position="508"/>
    </location>
</feature>
<dbReference type="OMA" id="VCANTTR"/>
<evidence type="ECO:0000313" key="4">
    <source>
        <dbReference type="Proteomes" id="UP000008237"/>
    </source>
</evidence>
<dbReference type="InterPro" id="IPR029526">
    <property type="entry name" value="PGBD"/>
</dbReference>
<dbReference type="InterPro" id="IPR032718">
    <property type="entry name" value="PGBD4_Znf_C"/>
</dbReference>
<dbReference type="Pfam" id="PF13842">
    <property type="entry name" value="zf-Tnp_2"/>
    <property type="match status" value="1"/>
</dbReference>
<evidence type="ECO:0000259" key="2">
    <source>
        <dbReference type="Pfam" id="PF13843"/>
    </source>
</evidence>
<sequence length="513" mass="60093">SSRSNDTAENYSWSKKNFEPKLYDFDESNSGIRGHLSKIFTPLDAFKIFFSEELITGICEKTNNFHKNLAQTKIHAVHSRVNNWTDTSPSEIYLFIAITMLMSRMKKTSIREYWSTDKVTKTEIFSKLMSRVRYESLLKMLHFNDDNNMSSHDPLIKIRPVVTELRNSFSKSFYPYEYLCIDESLLLYKGRLFFKQYIPTKRSRFGIKSFVICDCKTGYILDFIIYSGKNNDVTEEVPSIGQSGNITLTLLKSYVGKGHTLITDNWYTSPHLYNLLHEKEKTNAFGTVRKNRKDMPKMEEKLKGGECTNRSTHNLLALKWRDKKDVWMLSTSHSDDFVETKKINYQTGEPKRKPKCVADYNALMGAVDKIDMILSSLHCVRKSTKWYKKYFFHLLDLAIYNAYILYKEANEKIVTFEKFHLLLIKDILREYPPDRVEAKGGRSHSDDLPFRLTERHFPTSCVTNANRKHSSRRRCAVCTKNNRRSDSRYECKKCNVGLCIEPCFEIYHTIQNY</sequence>
<evidence type="ECO:0000313" key="3">
    <source>
        <dbReference type="EMBL" id="EFN89283.1"/>
    </source>
</evidence>
<feature type="non-terminal residue" evidence="3">
    <location>
        <position position="513"/>
    </location>
</feature>
<accession>E2B4V1</accession>
<gene>
    <name evidence="3" type="ORF">EAI_01714</name>
</gene>
<keyword evidence="4" id="KW-1185">Reference proteome</keyword>
<dbReference type="OrthoDB" id="7533857at2759"/>
<dbReference type="InParanoid" id="E2B4V1"/>
<dbReference type="Pfam" id="PF13843">
    <property type="entry name" value="DDE_Tnp_1_7"/>
    <property type="match status" value="1"/>
</dbReference>
<evidence type="ECO:0000259" key="1">
    <source>
        <dbReference type="Pfam" id="PF13842"/>
    </source>
</evidence>
<dbReference type="STRING" id="610380.E2B4V1"/>
<reference evidence="3 4" key="1">
    <citation type="journal article" date="2010" name="Science">
        <title>Genomic comparison of the ants Camponotus floridanus and Harpegnathos saltator.</title>
        <authorList>
            <person name="Bonasio R."/>
            <person name="Zhang G."/>
            <person name="Ye C."/>
            <person name="Mutti N.S."/>
            <person name="Fang X."/>
            <person name="Qin N."/>
            <person name="Donahue G."/>
            <person name="Yang P."/>
            <person name="Li Q."/>
            <person name="Li C."/>
            <person name="Zhang P."/>
            <person name="Huang Z."/>
            <person name="Berger S.L."/>
            <person name="Reinberg D."/>
            <person name="Wang J."/>
            <person name="Liebig J."/>
        </authorList>
    </citation>
    <scope>NUCLEOTIDE SEQUENCE [LARGE SCALE GENOMIC DNA]</scope>
    <source>
        <strain evidence="3 4">R22 G/1</strain>
    </source>
</reference>
<dbReference type="Proteomes" id="UP000008237">
    <property type="component" value="Unassembled WGS sequence"/>
</dbReference>
<dbReference type="PANTHER" id="PTHR46599">
    <property type="entry name" value="PIGGYBAC TRANSPOSABLE ELEMENT-DERIVED PROTEIN 4"/>
    <property type="match status" value="1"/>
</dbReference>
<feature type="non-terminal residue" evidence="3">
    <location>
        <position position="1"/>
    </location>
</feature>
<feature type="domain" description="PiggyBac transposable element-derived protein" evidence="2">
    <location>
        <begin position="41"/>
        <end position="403"/>
    </location>
</feature>
<name>E2B4V1_HARSA</name>
<dbReference type="PANTHER" id="PTHR46599:SF3">
    <property type="entry name" value="PIGGYBAC TRANSPOSABLE ELEMENT-DERIVED PROTEIN 4"/>
    <property type="match status" value="1"/>
</dbReference>
<dbReference type="EMBL" id="GL445643">
    <property type="protein sequence ID" value="EFN89283.1"/>
    <property type="molecule type" value="Genomic_DNA"/>
</dbReference>
<dbReference type="FunCoup" id="E2B4V1">
    <property type="interactions" value="53"/>
</dbReference>
<organism evidence="4">
    <name type="scientific">Harpegnathos saltator</name>
    <name type="common">Jerdon's jumping ant</name>
    <dbReference type="NCBI Taxonomy" id="610380"/>
    <lineage>
        <taxon>Eukaryota</taxon>
        <taxon>Metazoa</taxon>
        <taxon>Ecdysozoa</taxon>
        <taxon>Arthropoda</taxon>
        <taxon>Hexapoda</taxon>
        <taxon>Insecta</taxon>
        <taxon>Pterygota</taxon>
        <taxon>Neoptera</taxon>
        <taxon>Endopterygota</taxon>
        <taxon>Hymenoptera</taxon>
        <taxon>Apocrita</taxon>
        <taxon>Aculeata</taxon>
        <taxon>Formicoidea</taxon>
        <taxon>Formicidae</taxon>
        <taxon>Ponerinae</taxon>
        <taxon>Ponerini</taxon>
        <taxon>Harpegnathos</taxon>
    </lineage>
</organism>
<proteinExistence type="predicted"/>